<evidence type="ECO:0000259" key="2">
    <source>
        <dbReference type="Pfam" id="PF12770"/>
    </source>
</evidence>
<name>A0ABW3Y8U3_9ACTN</name>
<gene>
    <name evidence="3" type="ORF">ACFQ4H_00180</name>
</gene>
<dbReference type="InterPro" id="IPR011990">
    <property type="entry name" value="TPR-like_helical_dom_sf"/>
</dbReference>
<feature type="compositionally biased region" description="Pro residues" evidence="1">
    <location>
        <begin position="380"/>
        <end position="392"/>
    </location>
</feature>
<comment type="caution">
    <text evidence="3">The sequence shown here is derived from an EMBL/GenBank/DDBJ whole genome shotgun (WGS) entry which is preliminary data.</text>
</comment>
<evidence type="ECO:0000313" key="3">
    <source>
        <dbReference type="EMBL" id="MFD1319523.1"/>
    </source>
</evidence>
<dbReference type="Pfam" id="PF12770">
    <property type="entry name" value="CHAT"/>
    <property type="match status" value="1"/>
</dbReference>
<organism evidence="3 4">
    <name type="scientific">Micromonospora sonneratiae</name>
    <dbReference type="NCBI Taxonomy" id="1184706"/>
    <lineage>
        <taxon>Bacteria</taxon>
        <taxon>Bacillati</taxon>
        <taxon>Actinomycetota</taxon>
        <taxon>Actinomycetes</taxon>
        <taxon>Micromonosporales</taxon>
        <taxon>Micromonosporaceae</taxon>
        <taxon>Micromonospora</taxon>
    </lineage>
</organism>
<dbReference type="RefSeq" id="WP_377565420.1">
    <property type="nucleotide sequence ID" value="NZ_JBHTMP010000001.1"/>
</dbReference>
<accession>A0ABW3Y8U3</accession>
<feature type="domain" description="CHAT" evidence="2">
    <location>
        <begin position="107"/>
        <end position="348"/>
    </location>
</feature>
<evidence type="ECO:0000313" key="4">
    <source>
        <dbReference type="Proteomes" id="UP001597260"/>
    </source>
</evidence>
<feature type="region of interest" description="Disordered" evidence="1">
    <location>
        <begin position="371"/>
        <end position="407"/>
    </location>
</feature>
<dbReference type="SUPFAM" id="SSF48452">
    <property type="entry name" value="TPR-like"/>
    <property type="match status" value="1"/>
</dbReference>
<evidence type="ECO:0000256" key="1">
    <source>
        <dbReference type="SAM" id="MobiDB-lite"/>
    </source>
</evidence>
<dbReference type="Gene3D" id="1.25.40.10">
    <property type="entry name" value="Tetratricopeptide repeat domain"/>
    <property type="match status" value="1"/>
</dbReference>
<protein>
    <submittedName>
        <fullName evidence="3">CHAT domain-containing protein</fullName>
    </submittedName>
</protein>
<proteinExistence type="predicted"/>
<keyword evidence="4" id="KW-1185">Reference proteome</keyword>
<sequence length="1203" mass="130351">MAELFVTFDGSERLTLSIGSRDASAEFRDPFTETRVEELRWLLEDCPPLPFGPQRQRYQAALADAAELGHELYRALTTTAETMDLFGSFAGAADENRSVHLISEEPEPLAIPWELLRVPGTDVYPLASARELTRCLGPADRHRADEETVPVWDGPLRVLLVSPRPYGAQDVRSRTIRGPMLTVAAQAPETLRLDLLHPPTMDRLREVLTTQGDYSIVHFDGHGFFRPGAVSAKLASGLVLERADGRPDLVAAADFAAAVAVDRIPVVVLNACRSAHRSTDPSVRTVASALLAGGIPEVLAMTHNVPAMVASRFMSAFYRSVGRRETPARAASAGRRAVLDLVRQPSTRLGLTRPFQVMPVLYRQDARSAPIVDAPSSADGPPPAHAPAPGPVATPVAVPAPKHESDDEFDDLDMVMYRDDEVTHLDRQLMSAVPVVVHAPVGGGKSTFLRSYARYVELTHLFDQVELVCARQDGTTAEQLLDAARLAARTYPGCRVLHVWDGMDDLVPSCAEALALLPAGHRVVIGLRHDTLSVEHHSYPLADIPPEVTGMFLRRAVFDRVGEQDLRTLSEPLLRWLIRCIGWHGATLQAVTRALGSVPVEQLCHRLEFGVADGPDDPLSDPAIEQCLEALPPTSLRALSLLGLHGRVVLPRLLTVLTDRGLEGDPFTRATGAVVTVDEWCDLLAEACGLGLARQITDDPDVGFEVPPLVRYALRGRLATWFSADAVAALSQGVSAAAATLTAGTSARRAAADRPANPYADRIGRDLTLNLLESAMWLSVWHALRTGAYGLARTVAEAFADEPVGSFGWTRARSLLGDIYHLAYAEHATRPGADAFFNRLDAILGHAAMVRTDWSTAKLHIDRLLQDDGTPFVRQQVVMLRLHLVTIMVELGAPAEAVGALRAAVADAMANGSAEELTACRVSLARLVDALALSRSQAEALAMEVGLPPVDQPTPARSWDAASTEELISQLRVADLRGDFESSVNLRRYLGARARRGGDLAGAREWLTSALNVEQSEGRLSRTSLAATAHELAMVEEESGNLDDAAHWCAYVIESAPQPSRLYADAHHELGIVELHRGRFPESTTAFETALGYYRSRSMPIYAAETAFLVAYVLKESGAVEEALRRCAELLDEFLAAESWSNVVRVNLFMAQTNAERGDPGRARAQVAAAREALPGVDPAERSAMSEVLDQIMTQVTPGPDLG</sequence>
<dbReference type="EMBL" id="JBHTMP010000001">
    <property type="protein sequence ID" value="MFD1319523.1"/>
    <property type="molecule type" value="Genomic_DNA"/>
</dbReference>
<reference evidence="4" key="1">
    <citation type="journal article" date="2019" name="Int. J. Syst. Evol. Microbiol.">
        <title>The Global Catalogue of Microorganisms (GCM) 10K type strain sequencing project: providing services to taxonomists for standard genome sequencing and annotation.</title>
        <authorList>
            <consortium name="The Broad Institute Genomics Platform"/>
            <consortium name="The Broad Institute Genome Sequencing Center for Infectious Disease"/>
            <person name="Wu L."/>
            <person name="Ma J."/>
        </authorList>
    </citation>
    <scope>NUCLEOTIDE SEQUENCE [LARGE SCALE GENOMIC DNA]</scope>
    <source>
        <strain evidence="4">JCM 31037</strain>
    </source>
</reference>
<dbReference type="InterPro" id="IPR024983">
    <property type="entry name" value="CHAT_dom"/>
</dbReference>
<dbReference type="Proteomes" id="UP001597260">
    <property type="component" value="Unassembled WGS sequence"/>
</dbReference>